<feature type="transmembrane region" description="Helical" evidence="7">
    <location>
        <begin position="252"/>
        <end position="276"/>
    </location>
</feature>
<dbReference type="CDD" id="cd06261">
    <property type="entry name" value="TM_PBP2"/>
    <property type="match status" value="1"/>
</dbReference>
<evidence type="ECO:0000313" key="9">
    <source>
        <dbReference type="EMBL" id="QMS84222.1"/>
    </source>
</evidence>
<proteinExistence type="predicted"/>
<keyword evidence="10" id="KW-1185">Reference proteome</keyword>
<accession>A0A7L7KPQ0</accession>
<dbReference type="GO" id="GO:0005886">
    <property type="term" value="C:plasma membrane"/>
    <property type="evidence" value="ECO:0007669"/>
    <property type="project" value="UniProtKB-SubCell"/>
</dbReference>
<keyword evidence="2" id="KW-0813">Transport</keyword>
<feature type="transmembrane region" description="Helical" evidence="7">
    <location>
        <begin position="128"/>
        <end position="146"/>
    </location>
</feature>
<dbReference type="KEGG" id="xcl:G4Z02_00185"/>
<keyword evidence="4 7" id="KW-0812">Transmembrane</keyword>
<evidence type="ECO:0000256" key="3">
    <source>
        <dbReference type="ARBA" id="ARBA00022475"/>
    </source>
</evidence>
<feature type="transmembrane region" description="Helical" evidence="7">
    <location>
        <begin position="195"/>
        <end position="216"/>
    </location>
</feature>
<evidence type="ECO:0000256" key="5">
    <source>
        <dbReference type="ARBA" id="ARBA00022989"/>
    </source>
</evidence>
<dbReference type="Proteomes" id="UP000514720">
    <property type="component" value="Chromosome"/>
</dbReference>
<evidence type="ECO:0000256" key="6">
    <source>
        <dbReference type="ARBA" id="ARBA00023136"/>
    </source>
</evidence>
<gene>
    <name evidence="9" type="ORF">G4Z02_00185</name>
</gene>
<dbReference type="RefSeq" id="WP_258877835.1">
    <property type="nucleotide sequence ID" value="NZ_CP048914.1"/>
</dbReference>
<keyword evidence="6 7" id="KW-0472">Membrane</keyword>
<keyword evidence="3" id="KW-1003">Cell membrane</keyword>
<feature type="domain" description="ABC transmembrane type-1" evidence="8">
    <location>
        <begin position="84"/>
        <end position="277"/>
    </location>
</feature>
<reference evidence="9 10" key="1">
    <citation type="submission" date="2020-02" db="EMBL/GenBank/DDBJ databases">
        <authorList>
            <person name="Zheng R.K."/>
            <person name="Sun C.M."/>
        </authorList>
    </citation>
    <scope>NUCLEOTIDE SEQUENCE [LARGE SCALE GENOMIC DNA]</scope>
    <source>
        <strain evidence="10">zrk13</strain>
    </source>
</reference>
<dbReference type="SUPFAM" id="SSF161098">
    <property type="entry name" value="MetI-like"/>
    <property type="match status" value="1"/>
</dbReference>
<keyword evidence="5 7" id="KW-1133">Transmembrane helix</keyword>
<dbReference type="GO" id="GO:0055085">
    <property type="term" value="P:transmembrane transport"/>
    <property type="evidence" value="ECO:0007669"/>
    <property type="project" value="InterPro"/>
</dbReference>
<dbReference type="PROSITE" id="PS50928">
    <property type="entry name" value="ABC_TM1"/>
    <property type="match status" value="1"/>
</dbReference>
<dbReference type="EMBL" id="CP048914">
    <property type="protein sequence ID" value="QMS84222.1"/>
    <property type="molecule type" value="Genomic_DNA"/>
</dbReference>
<feature type="transmembrane region" description="Helical" evidence="7">
    <location>
        <begin position="152"/>
        <end position="169"/>
    </location>
</feature>
<organism evidence="9 10">
    <name type="scientific">Candidatus Xianfuyuplasma coldseepsis</name>
    <dbReference type="NCBI Taxonomy" id="2782163"/>
    <lineage>
        <taxon>Bacteria</taxon>
        <taxon>Bacillati</taxon>
        <taxon>Mycoplasmatota</taxon>
        <taxon>Mollicutes</taxon>
        <taxon>Candidatus Izemoplasmatales</taxon>
        <taxon>Candidatus Izemoplasmataceae</taxon>
        <taxon>Candidatus Xianfuyuplasma</taxon>
    </lineage>
</organism>
<evidence type="ECO:0000256" key="2">
    <source>
        <dbReference type="ARBA" id="ARBA00022448"/>
    </source>
</evidence>
<dbReference type="PANTHER" id="PTHR43744:SF1">
    <property type="entry name" value="BINDING-PROTEIN-DEPENDENT TRANSPORT SYSTEMS INNER MEMBRANE COMPONENT"/>
    <property type="match status" value="1"/>
</dbReference>
<sequence>MARSGITFNPDRYNKDQNGFHAFLIILSIFMGSPIVFLFNHAFKPFSELFMYPPRFFVRNPTLENFTRLIAFSQESGIPISRYIFNSVYTTIAVVVLSIMLSSLAAFALSKLEFKGKYVLNKINQYSLMFVPIAVAIPRFLILINIGIYNTYWAHILPLLAMPVGLFLVKQFMDTNVPQELLEAAKIDGAGNWRIWWNIAIPLVSPALVTVAILAFQMSWAFQDGSNLYIDQEALRNLPFYMSTVISQQGNIVVTAGIGAAANLIMFIPNLLIFIIMQNKVMASMATSGIK</sequence>
<dbReference type="AlphaFoldDB" id="A0A7L7KPQ0"/>
<evidence type="ECO:0000256" key="7">
    <source>
        <dbReference type="SAM" id="Phobius"/>
    </source>
</evidence>
<evidence type="ECO:0000256" key="4">
    <source>
        <dbReference type="ARBA" id="ARBA00022692"/>
    </source>
</evidence>
<dbReference type="Gene3D" id="1.10.3720.10">
    <property type="entry name" value="MetI-like"/>
    <property type="match status" value="1"/>
</dbReference>
<dbReference type="InterPro" id="IPR000515">
    <property type="entry name" value="MetI-like"/>
</dbReference>
<feature type="transmembrane region" description="Helical" evidence="7">
    <location>
        <begin position="20"/>
        <end position="43"/>
    </location>
</feature>
<comment type="subcellular location">
    <subcellularLocation>
        <location evidence="1">Cell membrane</location>
        <topology evidence="1">Multi-pass membrane protein</topology>
    </subcellularLocation>
</comment>
<dbReference type="InterPro" id="IPR035906">
    <property type="entry name" value="MetI-like_sf"/>
</dbReference>
<evidence type="ECO:0000259" key="8">
    <source>
        <dbReference type="PROSITE" id="PS50928"/>
    </source>
</evidence>
<protein>
    <submittedName>
        <fullName evidence="9">Carbohydrate ABC transporter permease</fullName>
    </submittedName>
</protein>
<name>A0A7L7KPQ0_9MOLU</name>
<evidence type="ECO:0000256" key="1">
    <source>
        <dbReference type="ARBA" id="ARBA00004651"/>
    </source>
</evidence>
<feature type="transmembrane region" description="Helical" evidence="7">
    <location>
        <begin position="83"/>
        <end position="107"/>
    </location>
</feature>
<dbReference type="PANTHER" id="PTHR43744">
    <property type="entry name" value="ABC TRANSPORTER PERMEASE PROTEIN MG189-RELATED-RELATED"/>
    <property type="match status" value="1"/>
</dbReference>
<evidence type="ECO:0000313" key="10">
    <source>
        <dbReference type="Proteomes" id="UP000514720"/>
    </source>
</evidence>